<dbReference type="InParanoid" id="A0A061DZ98"/>
<dbReference type="PANTHER" id="PTHR18934">
    <property type="entry name" value="ATP-DEPENDENT RNA HELICASE"/>
    <property type="match status" value="1"/>
</dbReference>
<dbReference type="GO" id="GO:0008380">
    <property type="term" value="P:RNA splicing"/>
    <property type="evidence" value="ECO:0007669"/>
    <property type="project" value="UniProtKB-KW"/>
</dbReference>
<keyword evidence="4 7" id="KW-0067">ATP-binding</keyword>
<name>A0A061DZ98_THECC</name>
<keyword evidence="2" id="KW-0507">mRNA processing</keyword>
<evidence type="ECO:0000256" key="4">
    <source>
        <dbReference type="ARBA" id="ARBA00022806"/>
    </source>
</evidence>
<protein>
    <recommendedName>
        <fullName evidence="1">RNA helicase</fullName>
        <ecNumber evidence="1">3.6.4.13</ecNumber>
    </recommendedName>
</protein>
<dbReference type="EMBL" id="CM001879">
    <property type="protein sequence ID" value="EOX95343.1"/>
    <property type="molecule type" value="Genomic_DNA"/>
</dbReference>
<evidence type="ECO:0000256" key="6">
    <source>
        <dbReference type="ARBA" id="ARBA00047984"/>
    </source>
</evidence>
<organism evidence="7 8">
    <name type="scientific">Theobroma cacao</name>
    <name type="common">Cacao</name>
    <name type="synonym">Cocoa</name>
    <dbReference type="NCBI Taxonomy" id="3641"/>
    <lineage>
        <taxon>Eukaryota</taxon>
        <taxon>Viridiplantae</taxon>
        <taxon>Streptophyta</taxon>
        <taxon>Embryophyta</taxon>
        <taxon>Tracheophyta</taxon>
        <taxon>Spermatophyta</taxon>
        <taxon>Magnoliopsida</taxon>
        <taxon>eudicotyledons</taxon>
        <taxon>Gunneridae</taxon>
        <taxon>Pentapetalae</taxon>
        <taxon>rosids</taxon>
        <taxon>malvids</taxon>
        <taxon>Malvales</taxon>
        <taxon>Malvaceae</taxon>
        <taxon>Byttnerioideae</taxon>
        <taxon>Theobroma</taxon>
    </lineage>
</organism>
<dbReference type="HOGENOM" id="CLU_1231741_0_0_1"/>
<keyword evidence="3" id="KW-0378">Hydrolase</keyword>
<evidence type="ECO:0000256" key="3">
    <source>
        <dbReference type="ARBA" id="ARBA00022801"/>
    </source>
</evidence>
<keyword evidence="5" id="KW-0508">mRNA splicing</keyword>
<dbReference type="GO" id="GO:0006397">
    <property type="term" value="P:mRNA processing"/>
    <property type="evidence" value="ECO:0007669"/>
    <property type="project" value="UniProtKB-KW"/>
</dbReference>
<dbReference type="SUPFAM" id="SSF52540">
    <property type="entry name" value="P-loop containing nucleoside triphosphate hydrolases"/>
    <property type="match status" value="1"/>
</dbReference>
<dbReference type="GO" id="GO:0016787">
    <property type="term" value="F:hydrolase activity"/>
    <property type="evidence" value="ECO:0007669"/>
    <property type="project" value="UniProtKB-KW"/>
</dbReference>
<dbReference type="GO" id="GO:0003724">
    <property type="term" value="F:RNA helicase activity"/>
    <property type="evidence" value="ECO:0007669"/>
    <property type="project" value="UniProtKB-EC"/>
</dbReference>
<keyword evidence="4 7" id="KW-0347">Helicase</keyword>
<dbReference type="Gene3D" id="3.40.50.300">
    <property type="entry name" value="P-loop containing nucleotide triphosphate hydrolases"/>
    <property type="match status" value="1"/>
</dbReference>
<evidence type="ECO:0000313" key="7">
    <source>
        <dbReference type="EMBL" id="EOX95343.1"/>
    </source>
</evidence>
<accession>A0A061DZ98</accession>
<dbReference type="Proteomes" id="UP000026915">
    <property type="component" value="Chromosome 1"/>
</dbReference>
<keyword evidence="4 7" id="KW-0547">Nucleotide-binding</keyword>
<proteinExistence type="predicted"/>
<sequence length="225" mass="24813">MSDPLLERYKMIIFDEAHERTLATDVLSVLLKEVLKYRPDLKLAVTSAALEAEKSQVYFNGALLMKDKIAEKVQLYVGNRTYDVFFVHEIFPEVSIEFPSASSSLEWENKSNGSNESIAKGGGIVLITVVNGKELQELIDVEDDQAKTRKEGETARSVMGTQVMERPPDALPSQVKKGMIVVCGAMVAEVSDSKGEEGRISLKSDKVDGYCQVKIGVKSYVVFGV</sequence>
<evidence type="ECO:0000256" key="1">
    <source>
        <dbReference type="ARBA" id="ARBA00012552"/>
    </source>
</evidence>
<dbReference type="PANTHER" id="PTHR18934:SF109">
    <property type="entry name" value="ATP-DEPENDENT RNA HELICASE DHX15 HOMOLOG"/>
    <property type="match status" value="1"/>
</dbReference>
<dbReference type="InterPro" id="IPR027417">
    <property type="entry name" value="P-loop_NTPase"/>
</dbReference>
<dbReference type="Gramene" id="EOX95343">
    <property type="protein sequence ID" value="EOX95343"/>
    <property type="gene ID" value="TCM_004857"/>
</dbReference>
<comment type="catalytic activity">
    <reaction evidence="6">
        <text>ATP + H2O = ADP + phosphate + H(+)</text>
        <dbReference type="Rhea" id="RHEA:13065"/>
        <dbReference type="ChEBI" id="CHEBI:15377"/>
        <dbReference type="ChEBI" id="CHEBI:15378"/>
        <dbReference type="ChEBI" id="CHEBI:30616"/>
        <dbReference type="ChEBI" id="CHEBI:43474"/>
        <dbReference type="ChEBI" id="CHEBI:456216"/>
        <dbReference type="EC" id="3.6.4.13"/>
    </reaction>
</comment>
<evidence type="ECO:0000256" key="5">
    <source>
        <dbReference type="ARBA" id="ARBA00023187"/>
    </source>
</evidence>
<dbReference type="AlphaFoldDB" id="A0A061DZ98"/>
<dbReference type="EC" id="3.6.4.13" evidence="1"/>
<gene>
    <name evidence="7" type="ORF">TCM_004857</name>
</gene>
<keyword evidence="8" id="KW-1185">Reference proteome</keyword>
<dbReference type="eggNOG" id="KOG0925">
    <property type="taxonomic scope" value="Eukaryota"/>
</dbReference>
<evidence type="ECO:0000313" key="8">
    <source>
        <dbReference type="Proteomes" id="UP000026915"/>
    </source>
</evidence>
<reference evidence="7 8" key="1">
    <citation type="journal article" date="2013" name="Genome Biol.">
        <title>The genome sequence of the most widely cultivated cacao type and its use to identify candidate genes regulating pod color.</title>
        <authorList>
            <person name="Motamayor J.C."/>
            <person name="Mockaitis K."/>
            <person name="Schmutz J."/>
            <person name="Haiminen N."/>
            <person name="Iii D.L."/>
            <person name="Cornejo O."/>
            <person name="Findley S.D."/>
            <person name="Zheng P."/>
            <person name="Utro F."/>
            <person name="Royaert S."/>
            <person name="Saski C."/>
            <person name="Jenkins J."/>
            <person name="Podicheti R."/>
            <person name="Zhao M."/>
            <person name="Scheffler B.E."/>
            <person name="Stack J.C."/>
            <person name="Feltus F.A."/>
            <person name="Mustiga G.M."/>
            <person name="Amores F."/>
            <person name="Phillips W."/>
            <person name="Marelli J.P."/>
            <person name="May G.D."/>
            <person name="Shapiro H."/>
            <person name="Ma J."/>
            <person name="Bustamante C.D."/>
            <person name="Schnell R.J."/>
            <person name="Main D."/>
            <person name="Gilbert D."/>
            <person name="Parida L."/>
            <person name="Kuhn D.N."/>
        </authorList>
    </citation>
    <scope>NUCLEOTIDE SEQUENCE [LARGE SCALE GENOMIC DNA]</scope>
    <source>
        <strain evidence="8">cv. Matina 1-6</strain>
    </source>
</reference>
<dbReference type="STRING" id="3641.A0A061DZ98"/>
<evidence type="ECO:0000256" key="2">
    <source>
        <dbReference type="ARBA" id="ARBA00022664"/>
    </source>
</evidence>